<protein>
    <recommendedName>
        <fullName evidence="3">DUF4197 domain-containing protein</fullName>
    </recommendedName>
</protein>
<gene>
    <name evidence="1" type="ORF">EH31_04455</name>
</gene>
<dbReference type="OrthoDB" id="9789685at2"/>
<dbReference type="AlphaFoldDB" id="A0A074MEN6"/>
<organism evidence="1 2">
    <name type="scientific">Erythrobacter longus</name>
    <dbReference type="NCBI Taxonomy" id="1044"/>
    <lineage>
        <taxon>Bacteria</taxon>
        <taxon>Pseudomonadati</taxon>
        <taxon>Pseudomonadota</taxon>
        <taxon>Alphaproteobacteria</taxon>
        <taxon>Sphingomonadales</taxon>
        <taxon>Erythrobacteraceae</taxon>
        <taxon>Erythrobacter/Porphyrobacter group</taxon>
        <taxon>Erythrobacter</taxon>
    </lineage>
</organism>
<dbReference type="EMBL" id="JMIW01000001">
    <property type="protein sequence ID" value="KEO91929.1"/>
    <property type="molecule type" value="Genomic_DNA"/>
</dbReference>
<dbReference type="STRING" id="1044.EH31_04455"/>
<evidence type="ECO:0000313" key="1">
    <source>
        <dbReference type="EMBL" id="KEO91929.1"/>
    </source>
</evidence>
<dbReference type="eggNOG" id="ENOG502ZY8N">
    <property type="taxonomic scope" value="Bacteria"/>
</dbReference>
<sequence length="241" mass="24881">MHKSPANPSPVISSGGQSLARRHVLGGGLALSAALALPACASVPGLSLTEAVRRLLLVASDNAFARLTAPNGFWDQEVAKLGLGDVLGSRGNVLTRLLTSTLVKDQLEDAFADLAVEASFTAAPIVTEAVRTIGFANAVELVRGGPKAASSFLRGELGGRLVDQMVPELGDALRIVSNPAVAEILRSVSGTDFAAIAQGFAGNIDDAIWNEIGNEEALIRSNPQATNDPLLIGVFGLGRPL</sequence>
<dbReference type="PROSITE" id="PS51318">
    <property type="entry name" value="TAT"/>
    <property type="match status" value="1"/>
</dbReference>
<dbReference type="Pfam" id="PF13852">
    <property type="entry name" value="DUF4197"/>
    <property type="match status" value="1"/>
</dbReference>
<evidence type="ECO:0008006" key="3">
    <source>
        <dbReference type="Google" id="ProtNLM"/>
    </source>
</evidence>
<keyword evidence="2" id="KW-1185">Reference proteome</keyword>
<evidence type="ECO:0000313" key="2">
    <source>
        <dbReference type="Proteomes" id="UP000027647"/>
    </source>
</evidence>
<reference evidence="1 2" key="1">
    <citation type="submission" date="2014-04" db="EMBL/GenBank/DDBJ databases">
        <title>A comprehensive comparison of genomes of Erythrobacter spp. strains.</title>
        <authorList>
            <person name="Zheng Q."/>
        </authorList>
    </citation>
    <scope>NUCLEOTIDE SEQUENCE [LARGE SCALE GENOMIC DNA]</scope>
    <source>
        <strain evidence="1 2">DSM 6997</strain>
    </source>
</reference>
<dbReference type="Proteomes" id="UP000027647">
    <property type="component" value="Unassembled WGS sequence"/>
</dbReference>
<name>A0A074MEN6_ERYLO</name>
<dbReference type="RefSeq" id="WP_051698925.1">
    <property type="nucleotide sequence ID" value="NZ_JMIW01000001.1"/>
</dbReference>
<proteinExistence type="predicted"/>
<comment type="caution">
    <text evidence="1">The sequence shown here is derived from an EMBL/GenBank/DDBJ whole genome shotgun (WGS) entry which is preliminary data.</text>
</comment>
<dbReference type="InterPro" id="IPR006311">
    <property type="entry name" value="TAT_signal"/>
</dbReference>
<dbReference type="InterPro" id="IPR025245">
    <property type="entry name" value="DUF4197"/>
</dbReference>
<accession>A0A074MEN6</accession>